<accession>A0A368KU72</accession>
<evidence type="ECO:0000313" key="3">
    <source>
        <dbReference type="Proteomes" id="UP000253562"/>
    </source>
</evidence>
<dbReference type="GO" id="GO:0004803">
    <property type="term" value="F:transposase activity"/>
    <property type="evidence" value="ECO:0007669"/>
    <property type="project" value="InterPro"/>
</dbReference>
<comment type="caution">
    <text evidence="2">The sequence shown here is derived from an EMBL/GenBank/DDBJ whole genome shotgun (WGS) entry which is preliminary data.</text>
</comment>
<dbReference type="GO" id="GO:0003677">
    <property type="term" value="F:DNA binding"/>
    <property type="evidence" value="ECO:0007669"/>
    <property type="project" value="InterPro"/>
</dbReference>
<dbReference type="EMBL" id="QPEX01000024">
    <property type="protein sequence ID" value="RCS49479.1"/>
    <property type="molecule type" value="Genomic_DNA"/>
</dbReference>
<dbReference type="Proteomes" id="UP000253562">
    <property type="component" value="Unassembled WGS sequence"/>
</dbReference>
<dbReference type="AlphaFoldDB" id="A0A368KU72"/>
<evidence type="ECO:0000313" key="2">
    <source>
        <dbReference type="EMBL" id="RCS49479.1"/>
    </source>
</evidence>
<dbReference type="Pfam" id="PF01609">
    <property type="entry name" value="DDE_Tnp_1"/>
    <property type="match status" value="1"/>
</dbReference>
<reference evidence="2 3" key="1">
    <citation type="submission" date="2018-07" db="EMBL/GenBank/DDBJ databases">
        <title>Comparative genomes isolates from brazilian mangrove.</title>
        <authorList>
            <person name="De Araujo J.E."/>
            <person name="Taketani R.G."/>
            <person name="Silva M.C.P."/>
            <person name="Lourenco M.V."/>
            <person name="Oliveira V.M."/>
            <person name="Andreote F.D."/>
        </authorList>
    </citation>
    <scope>NUCLEOTIDE SEQUENCE [LARGE SCALE GENOMIC DNA]</scope>
    <source>
        <strain evidence="2 3">HEX PRIS-MGV</strain>
    </source>
</reference>
<dbReference type="InterPro" id="IPR002559">
    <property type="entry name" value="Transposase_11"/>
</dbReference>
<dbReference type="GO" id="GO:0006313">
    <property type="term" value="P:DNA transposition"/>
    <property type="evidence" value="ECO:0007669"/>
    <property type="project" value="InterPro"/>
</dbReference>
<dbReference type="PANTHER" id="PTHR30007">
    <property type="entry name" value="PHP DOMAIN PROTEIN"/>
    <property type="match status" value="1"/>
</dbReference>
<organism evidence="2 3">
    <name type="scientific">Bremerella cremea</name>
    <dbReference type="NCBI Taxonomy" id="1031537"/>
    <lineage>
        <taxon>Bacteria</taxon>
        <taxon>Pseudomonadati</taxon>
        <taxon>Planctomycetota</taxon>
        <taxon>Planctomycetia</taxon>
        <taxon>Pirellulales</taxon>
        <taxon>Pirellulaceae</taxon>
        <taxon>Bremerella</taxon>
    </lineage>
</organism>
<dbReference type="PANTHER" id="PTHR30007:SF1">
    <property type="entry name" value="BLR1914 PROTEIN"/>
    <property type="match status" value="1"/>
</dbReference>
<protein>
    <recommendedName>
        <fullName evidence="1">Transposase IS4-like domain-containing protein</fullName>
    </recommendedName>
</protein>
<sequence>MFLAGDKGYRADWIDEYLIEQGILPIIPNKEGEDRSQRLAEFDKGKYRQRNVVERLIGWLKECRRILTRFEKRAANFLGMVKMAFIERYLRLMC</sequence>
<feature type="domain" description="Transposase IS4-like" evidence="1">
    <location>
        <begin position="4"/>
        <end position="83"/>
    </location>
</feature>
<proteinExistence type="predicted"/>
<dbReference type="RefSeq" id="WP_114369191.1">
    <property type="nucleotide sequence ID" value="NZ_QPEX01000024.1"/>
</dbReference>
<evidence type="ECO:0000259" key="1">
    <source>
        <dbReference type="Pfam" id="PF01609"/>
    </source>
</evidence>
<name>A0A368KU72_9BACT</name>
<gene>
    <name evidence="2" type="ORF">DTL42_13220</name>
</gene>
<dbReference type="OrthoDB" id="215598at2"/>